<accession>A0A6C2U868</accession>
<keyword evidence="17" id="KW-0326">Glycosidase</keyword>
<evidence type="ECO:0000256" key="5">
    <source>
        <dbReference type="ARBA" id="ARBA00012024"/>
    </source>
</evidence>
<evidence type="ECO:0000256" key="15">
    <source>
        <dbReference type="ARBA" id="ARBA00023239"/>
    </source>
</evidence>
<evidence type="ECO:0000256" key="2">
    <source>
        <dbReference type="ARBA" id="ARBA00001947"/>
    </source>
</evidence>
<evidence type="ECO:0000256" key="6">
    <source>
        <dbReference type="ARBA" id="ARBA00012720"/>
    </source>
</evidence>
<evidence type="ECO:0000256" key="8">
    <source>
        <dbReference type="ARBA" id="ARBA00022723"/>
    </source>
</evidence>
<evidence type="ECO:0000256" key="20">
    <source>
        <dbReference type="PROSITE-ProRule" id="PRU00391"/>
    </source>
</evidence>
<evidence type="ECO:0000256" key="1">
    <source>
        <dbReference type="ARBA" id="ARBA00001668"/>
    </source>
</evidence>
<evidence type="ECO:0000313" key="24">
    <source>
        <dbReference type="Proteomes" id="UP000366872"/>
    </source>
</evidence>
<dbReference type="PANTHER" id="PTHR22993:SF9">
    <property type="entry name" value="FORMAMIDOPYRIMIDINE-DNA GLYCOSYLASE"/>
    <property type="match status" value="1"/>
</dbReference>
<dbReference type="GO" id="GO:0140078">
    <property type="term" value="F:class I DNA-(apurinic or apyrimidinic site) endonuclease activity"/>
    <property type="evidence" value="ECO:0007669"/>
    <property type="project" value="UniProtKB-EC"/>
</dbReference>
<keyword evidence="24" id="KW-1185">Reference proteome</keyword>
<evidence type="ECO:0000313" key="23">
    <source>
        <dbReference type="EMBL" id="VGO16145.1"/>
    </source>
</evidence>
<dbReference type="Gene3D" id="3.20.190.10">
    <property type="entry name" value="MutM-like, N-terminal"/>
    <property type="match status" value="1"/>
</dbReference>
<protein>
    <recommendedName>
        <fullName evidence="7">Formamidopyrimidine-DNA glycosylase</fullName>
        <ecNumber evidence="5">3.2.2.23</ecNumber>
        <ecNumber evidence="6">4.2.99.18</ecNumber>
    </recommendedName>
    <alternativeName>
        <fullName evidence="18">DNA-(apurinic or apyrimidinic site) lyase MutM</fullName>
    </alternativeName>
</protein>
<comment type="catalytic activity">
    <reaction evidence="1">
        <text>Hydrolysis of DNA containing ring-opened 7-methylguanine residues, releasing 2,6-diamino-4-hydroxy-5-(N-methyl)formamidopyrimidine.</text>
        <dbReference type="EC" id="3.2.2.23"/>
    </reaction>
</comment>
<evidence type="ECO:0000256" key="11">
    <source>
        <dbReference type="ARBA" id="ARBA00022801"/>
    </source>
</evidence>
<dbReference type="SMART" id="SM01232">
    <property type="entry name" value="H2TH"/>
    <property type="match status" value="1"/>
</dbReference>
<evidence type="ECO:0000256" key="3">
    <source>
        <dbReference type="ARBA" id="ARBA00009409"/>
    </source>
</evidence>
<reference evidence="23 24" key="1">
    <citation type="submission" date="2019-04" db="EMBL/GenBank/DDBJ databases">
        <authorList>
            <person name="Van Vliet M D."/>
        </authorList>
    </citation>
    <scope>NUCLEOTIDE SEQUENCE [LARGE SCALE GENOMIC DNA]</scope>
    <source>
        <strain evidence="23 24">F1</strain>
    </source>
</reference>
<dbReference type="Gene3D" id="1.10.8.50">
    <property type="match status" value="1"/>
</dbReference>
<evidence type="ECO:0000256" key="18">
    <source>
        <dbReference type="ARBA" id="ARBA00030638"/>
    </source>
</evidence>
<dbReference type="Pfam" id="PF06827">
    <property type="entry name" value="zf-FPG_IleRS"/>
    <property type="match status" value="1"/>
</dbReference>
<dbReference type="PANTHER" id="PTHR22993">
    <property type="entry name" value="FORMAMIDOPYRIMIDINE-DNA GLYCOSYLASE"/>
    <property type="match status" value="1"/>
</dbReference>
<evidence type="ECO:0000256" key="7">
    <source>
        <dbReference type="ARBA" id="ARBA00016240"/>
    </source>
</evidence>
<comment type="cofactor">
    <cofactor evidence="2">
        <name>Zn(2+)</name>
        <dbReference type="ChEBI" id="CHEBI:29105"/>
    </cofactor>
</comment>
<keyword evidence="14" id="KW-0234">DNA repair</keyword>
<evidence type="ECO:0000256" key="13">
    <source>
        <dbReference type="ARBA" id="ARBA00023125"/>
    </source>
</evidence>
<dbReference type="Pfam" id="PF06831">
    <property type="entry name" value="H2TH"/>
    <property type="match status" value="1"/>
</dbReference>
<dbReference type="GO" id="GO:0008270">
    <property type="term" value="F:zinc ion binding"/>
    <property type="evidence" value="ECO:0007669"/>
    <property type="project" value="UniProtKB-KW"/>
</dbReference>
<dbReference type="SMART" id="SM00898">
    <property type="entry name" value="Fapy_DNA_glyco"/>
    <property type="match status" value="1"/>
</dbReference>
<evidence type="ECO:0000259" key="22">
    <source>
        <dbReference type="PROSITE" id="PS51068"/>
    </source>
</evidence>
<dbReference type="PROSITE" id="PS51066">
    <property type="entry name" value="ZF_FPG_2"/>
    <property type="match status" value="1"/>
</dbReference>
<evidence type="ECO:0000256" key="9">
    <source>
        <dbReference type="ARBA" id="ARBA00022763"/>
    </source>
</evidence>
<dbReference type="FunFam" id="1.10.8.50:FF:000003">
    <property type="entry name" value="Formamidopyrimidine-DNA glycosylase"/>
    <property type="match status" value="1"/>
</dbReference>
<dbReference type="GO" id="GO:0003684">
    <property type="term" value="F:damaged DNA binding"/>
    <property type="evidence" value="ECO:0007669"/>
    <property type="project" value="InterPro"/>
</dbReference>
<dbReference type="Proteomes" id="UP000366872">
    <property type="component" value="Unassembled WGS sequence"/>
</dbReference>
<comment type="catalytic activity">
    <reaction evidence="19">
        <text>2'-deoxyribonucleotide-(2'-deoxyribose 5'-phosphate)-2'-deoxyribonucleotide-DNA = a 3'-end 2'-deoxyribonucleotide-(2,3-dehydro-2,3-deoxyribose 5'-phosphate)-DNA + a 5'-end 5'-phospho-2'-deoxyribonucleoside-DNA + H(+)</text>
        <dbReference type="Rhea" id="RHEA:66592"/>
        <dbReference type="Rhea" id="RHEA-COMP:13180"/>
        <dbReference type="Rhea" id="RHEA-COMP:16897"/>
        <dbReference type="Rhea" id="RHEA-COMP:17067"/>
        <dbReference type="ChEBI" id="CHEBI:15378"/>
        <dbReference type="ChEBI" id="CHEBI:136412"/>
        <dbReference type="ChEBI" id="CHEBI:157695"/>
        <dbReference type="ChEBI" id="CHEBI:167181"/>
        <dbReference type="EC" id="4.2.99.18"/>
    </reaction>
</comment>
<evidence type="ECO:0000256" key="19">
    <source>
        <dbReference type="ARBA" id="ARBA00044632"/>
    </source>
</evidence>
<dbReference type="Pfam" id="PF01149">
    <property type="entry name" value="Fapy_DNA_glyco"/>
    <property type="match status" value="1"/>
</dbReference>
<dbReference type="EC" id="4.2.99.18" evidence="6"/>
<keyword evidence="12" id="KW-0862">Zinc</keyword>
<evidence type="ECO:0000256" key="14">
    <source>
        <dbReference type="ARBA" id="ARBA00023204"/>
    </source>
</evidence>
<keyword evidence="15" id="KW-0456">Lyase</keyword>
<dbReference type="NCBIfam" id="NF002211">
    <property type="entry name" value="PRK01103.1"/>
    <property type="match status" value="1"/>
</dbReference>
<comment type="subunit">
    <text evidence="4">Monomer.</text>
</comment>
<dbReference type="InterPro" id="IPR035937">
    <property type="entry name" value="FPG_N"/>
</dbReference>
<dbReference type="AlphaFoldDB" id="A0A6C2U868"/>
<dbReference type="InterPro" id="IPR010979">
    <property type="entry name" value="Ribosomal_uS13-like_H2TH"/>
</dbReference>
<keyword evidence="9" id="KW-0227">DNA damage</keyword>
<dbReference type="SUPFAM" id="SSF57716">
    <property type="entry name" value="Glucocorticoid receptor-like (DNA-binding domain)"/>
    <property type="match status" value="1"/>
</dbReference>
<dbReference type="InterPro" id="IPR015887">
    <property type="entry name" value="DNA_glyclase_Znf_dom_DNA_BS"/>
</dbReference>
<dbReference type="SUPFAM" id="SSF46946">
    <property type="entry name" value="S13-like H2TH domain"/>
    <property type="match status" value="1"/>
</dbReference>
<evidence type="ECO:0000256" key="4">
    <source>
        <dbReference type="ARBA" id="ARBA00011245"/>
    </source>
</evidence>
<keyword evidence="13" id="KW-0238">DNA-binding</keyword>
<dbReference type="EMBL" id="CAAHFG010000003">
    <property type="protein sequence ID" value="VGO16145.1"/>
    <property type="molecule type" value="Genomic_DNA"/>
</dbReference>
<keyword evidence="8" id="KW-0479">Metal-binding</keyword>
<keyword evidence="16" id="KW-0511">Multifunctional enzyme</keyword>
<feature type="domain" description="FPG-type" evidence="21">
    <location>
        <begin position="236"/>
        <end position="270"/>
    </location>
</feature>
<dbReference type="InterPro" id="IPR020629">
    <property type="entry name" value="FPG_Glyclase"/>
</dbReference>
<evidence type="ECO:0000259" key="21">
    <source>
        <dbReference type="PROSITE" id="PS51066"/>
    </source>
</evidence>
<proteinExistence type="inferred from homology"/>
<dbReference type="EC" id="3.2.2.23" evidence="5"/>
<dbReference type="PROSITE" id="PS51068">
    <property type="entry name" value="FPG_CAT"/>
    <property type="match status" value="1"/>
</dbReference>
<keyword evidence="11" id="KW-0378">Hydrolase</keyword>
<organism evidence="23 24">
    <name type="scientific">Pontiella desulfatans</name>
    <dbReference type="NCBI Taxonomy" id="2750659"/>
    <lineage>
        <taxon>Bacteria</taxon>
        <taxon>Pseudomonadati</taxon>
        <taxon>Kiritimatiellota</taxon>
        <taxon>Kiritimatiellia</taxon>
        <taxon>Kiritimatiellales</taxon>
        <taxon>Pontiellaceae</taxon>
        <taxon>Pontiella</taxon>
    </lineage>
</organism>
<evidence type="ECO:0000256" key="10">
    <source>
        <dbReference type="ARBA" id="ARBA00022771"/>
    </source>
</evidence>
<sequence>MPELPEVETIARQLRARGVEGKEILAVKVAWAPTIEPYSVAAFSKAVKGTTINEISRVGKWMMFSLSSGQTIMVHLRMAGSFSMGPGSHDRIVLKLSDGLTLYYRDTRKFGRWKLVDDPDVILKGLGPDALTRRFTRNYFADAMRKRHRMIKPLILDQSIVAGLGNIYADEALWEAKIHPERLSDSLTDEELAALFKAIKHVLNIGVANRGTSLGGGKTNYRQVDGDSGANRAEVKAYGRGGNPCDRCGEPLEKTVVAQRGTTFCPACQPI</sequence>
<feature type="domain" description="Formamidopyrimidine-DNA glycosylase catalytic" evidence="22">
    <location>
        <begin position="2"/>
        <end position="111"/>
    </location>
</feature>
<dbReference type="CDD" id="cd08966">
    <property type="entry name" value="EcFpg-like_N"/>
    <property type="match status" value="1"/>
</dbReference>
<dbReference type="InterPro" id="IPR000214">
    <property type="entry name" value="Znf_DNA_glyclase/AP_lyase"/>
</dbReference>
<dbReference type="InterPro" id="IPR010663">
    <property type="entry name" value="Znf_FPG/IleRS"/>
</dbReference>
<keyword evidence="10 20" id="KW-0863">Zinc-finger</keyword>
<dbReference type="RefSeq" id="WP_168442527.1">
    <property type="nucleotide sequence ID" value="NZ_CAAHFG010000003.1"/>
</dbReference>
<evidence type="ECO:0000256" key="17">
    <source>
        <dbReference type="ARBA" id="ARBA00023295"/>
    </source>
</evidence>
<gene>
    <name evidence="23" type="primary">mutM</name>
    <name evidence="23" type="ORF">PDESU_04735</name>
</gene>
<dbReference type="GO" id="GO:0006284">
    <property type="term" value="P:base-excision repair"/>
    <property type="evidence" value="ECO:0007669"/>
    <property type="project" value="InterPro"/>
</dbReference>
<evidence type="ECO:0000256" key="12">
    <source>
        <dbReference type="ARBA" id="ARBA00022833"/>
    </source>
</evidence>
<name>A0A6C2U868_PONDE</name>
<dbReference type="NCBIfam" id="TIGR00577">
    <property type="entry name" value="fpg"/>
    <property type="match status" value="1"/>
</dbReference>
<dbReference type="SUPFAM" id="SSF81624">
    <property type="entry name" value="N-terminal domain of MutM-like DNA repair proteins"/>
    <property type="match status" value="1"/>
</dbReference>
<dbReference type="GO" id="GO:0034039">
    <property type="term" value="F:8-oxo-7,8-dihydroguanine DNA N-glycosylase activity"/>
    <property type="evidence" value="ECO:0007669"/>
    <property type="project" value="TreeGrafter"/>
</dbReference>
<dbReference type="InterPro" id="IPR012319">
    <property type="entry name" value="FPG_cat"/>
</dbReference>
<dbReference type="PROSITE" id="PS01242">
    <property type="entry name" value="ZF_FPG_1"/>
    <property type="match status" value="1"/>
</dbReference>
<dbReference type="InterPro" id="IPR015886">
    <property type="entry name" value="H2TH_FPG"/>
</dbReference>
<evidence type="ECO:0000256" key="16">
    <source>
        <dbReference type="ARBA" id="ARBA00023268"/>
    </source>
</evidence>
<comment type="similarity">
    <text evidence="3">Belongs to the FPG family.</text>
</comment>